<evidence type="ECO:0000259" key="2">
    <source>
        <dbReference type="Pfam" id="PF00975"/>
    </source>
</evidence>
<proteinExistence type="inferred from homology"/>
<gene>
    <name evidence="3" type="ORF">AT728_30565</name>
</gene>
<dbReference type="InterPro" id="IPR012223">
    <property type="entry name" value="TEII"/>
</dbReference>
<reference evidence="3 4" key="1">
    <citation type="submission" date="2015-12" db="EMBL/GenBank/DDBJ databases">
        <title>Draft genome sequence of Streptomyces silvensis ATCC 53525, a producer of novel hormone antagonists.</title>
        <authorList>
            <person name="Johnston C.W."/>
            <person name="Li Y."/>
            <person name="Magarvey N.A."/>
        </authorList>
    </citation>
    <scope>NUCLEOTIDE SEQUENCE [LARGE SCALE GENOMIC DNA]</scope>
    <source>
        <strain evidence="3 4">ATCC 53525</strain>
    </source>
</reference>
<evidence type="ECO:0000256" key="1">
    <source>
        <dbReference type="ARBA" id="ARBA00007169"/>
    </source>
</evidence>
<dbReference type="EMBL" id="LOCL01000027">
    <property type="protein sequence ID" value="KUF19350.1"/>
    <property type="molecule type" value="Genomic_DNA"/>
</dbReference>
<dbReference type="Pfam" id="PF00975">
    <property type="entry name" value="Thioesterase"/>
    <property type="match status" value="1"/>
</dbReference>
<keyword evidence="4" id="KW-1185">Reference proteome</keyword>
<dbReference type="Gene3D" id="3.40.50.1820">
    <property type="entry name" value="alpha/beta hydrolase"/>
    <property type="match status" value="1"/>
</dbReference>
<accession>A0A0W7X8Q1</accession>
<protein>
    <recommendedName>
        <fullName evidence="2">Thioesterase domain-containing protein</fullName>
    </recommendedName>
</protein>
<dbReference type="AlphaFoldDB" id="A0A0W7X8Q1"/>
<sequence length="265" mass="28010">MEADEPTADESDQRGGLMSRIRERGWVRSLTDVDRPGVRVVCFPHSGGSAIAFGTWSAAVPHGAALMAVQYPGRGDRFAEPPVDDVAAMAGCASAELLRLPPGDRILFGHSLGALVAYETALLLRDAGEEPLALCVSAALPPGQMRDRDIHRAPDDEFWSKLCALGGIEPGVADHAELRELLLPTLRSDLRAHATYEPRPGARPLSCPVRCYHGAGDPLVEEERLAGWAGVTSGGFGLTVRPGGHFHVATGTAELVADVLAQGGK</sequence>
<comment type="caution">
    <text evidence="3">The sequence shown here is derived from an EMBL/GenBank/DDBJ whole genome shotgun (WGS) entry which is preliminary data.</text>
</comment>
<dbReference type="InterPro" id="IPR029058">
    <property type="entry name" value="AB_hydrolase_fold"/>
</dbReference>
<dbReference type="Proteomes" id="UP000054804">
    <property type="component" value="Unassembled WGS sequence"/>
</dbReference>
<evidence type="ECO:0000313" key="3">
    <source>
        <dbReference type="EMBL" id="KUF19350.1"/>
    </source>
</evidence>
<comment type="similarity">
    <text evidence="1">Belongs to the thioesterase family.</text>
</comment>
<evidence type="ECO:0000313" key="4">
    <source>
        <dbReference type="Proteomes" id="UP000054804"/>
    </source>
</evidence>
<feature type="domain" description="Thioesterase" evidence="2">
    <location>
        <begin position="39"/>
        <end position="256"/>
    </location>
</feature>
<organism evidence="3 4">
    <name type="scientific">Streptomyces silvensis</name>
    <dbReference type="NCBI Taxonomy" id="1765722"/>
    <lineage>
        <taxon>Bacteria</taxon>
        <taxon>Bacillati</taxon>
        <taxon>Actinomycetota</taxon>
        <taxon>Actinomycetes</taxon>
        <taxon>Kitasatosporales</taxon>
        <taxon>Streptomycetaceae</taxon>
        <taxon>Streptomyces</taxon>
    </lineage>
</organism>
<dbReference type="InterPro" id="IPR001031">
    <property type="entry name" value="Thioesterase"/>
</dbReference>
<name>A0A0W7X8Q1_9ACTN</name>
<dbReference type="STRING" id="1765722.AT728_30565"/>
<dbReference type="PANTHER" id="PTHR11487">
    <property type="entry name" value="THIOESTERASE"/>
    <property type="match status" value="1"/>
</dbReference>
<dbReference type="SUPFAM" id="SSF53474">
    <property type="entry name" value="alpha/beta-Hydrolases"/>
    <property type="match status" value="1"/>
</dbReference>
<dbReference type="PANTHER" id="PTHR11487:SF0">
    <property type="entry name" value="S-ACYL FATTY ACID SYNTHASE THIOESTERASE, MEDIUM CHAIN"/>
    <property type="match status" value="1"/>
</dbReference>
<dbReference type="GO" id="GO:0008610">
    <property type="term" value="P:lipid biosynthetic process"/>
    <property type="evidence" value="ECO:0007669"/>
    <property type="project" value="TreeGrafter"/>
</dbReference>